<proteinExistence type="predicted"/>
<evidence type="ECO:0000313" key="3">
    <source>
        <dbReference type="Proteomes" id="UP000010523"/>
    </source>
</evidence>
<dbReference type="eggNOG" id="ENOG5033E7D">
    <property type="taxonomic scope" value="Bacteria"/>
</dbReference>
<reference evidence="2 3" key="1">
    <citation type="journal article" date="2012" name="Appl. Environ. Microbiol.">
        <title>Genome Sequence of Thermotolerant Bacillus methanolicus: Features and Regulation Related to Methylotrophy and Production of L-Lysine and L-Glutamate from Methanol.</title>
        <authorList>
            <person name="Heggeset T.M."/>
            <person name="Krog A."/>
            <person name="Balzer S."/>
            <person name="Wentzel A."/>
            <person name="Ellingsen T.E."/>
            <person name="Brautaset T."/>
        </authorList>
    </citation>
    <scope>NUCLEOTIDE SEQUENCE [LARGE SCALE GENOMIC DNA]</scope>
    <source>
        <strain evidence="2 3">PB1</strain>
    </source>
</reference>
<evidence type="ECO:0000259" key="1">
    <source>
        <dbReference type="Pfam" id="PF14213"/>
    </source>
</evidence>
<keyword evidence="3" id="KW-1185">Reference proteome</keyword>
<evidence type="ECO:0000313" key="2">
    <source>
        <dbReference type="EMBL" id="EIJ79101.1"/>
    </source>
</evidence>
<dbReference type="EMBL" id="AFEU01000003">
    <property type="protein sequence ID" value="EIJ79101.1"/>
    <property type="molecule type" value="Genomic_DNA"/>
</dbReference>
<organism evidence="2 3">
    <name type="scientific">Bacillus methanolicus PB1</name>
    <dbReference type="NCBI Taxonomy" id="997296"/>
    <lineage>
        <taxon>Bacteria</taxon>
        <taxon>Bacillati</taxon>
        <taxon>Bacillota</taxon>
        <taxon>Bacilli</taxon>
        <taxon>Bacillales</taxon>
        <taxon>Bacillaceae</taxon>
        <taxon>Bacillus</taxon>
    </lineage>
</organism>
<dbReference type="OrthoDB" id="8455606at2"/>
<name>I3DXY0_BACMT</name>
<dbReference type="Proteomes" id="UP000010523">
    <property type="component" value="Unassembled WGS sequence"/>
</dbReference>
<dbReference type="STRING" id="997296.PB1_16129"/>
<dbReference type="RefSeq" id="WP_004438476.1">
    <property type="nucleotide sequence ID" value="NZ_AFEU01000003.1"/>
</dbReference>
<dbReference type="InterPro" id="IPR025474">
    <property type="entry name" value="DUF4325"/>
</dbReference>
<accession>I3DXY0</accession>
<dbReference type="PATRIC" id="fig|997296.3.peg.3398"/>
<gene>
    <name evidence="2" type="ORF">PB1_16129</name>
</gene>
<sequence length="101" mass="11739">MVLVQISNHVGRCYSNEDGKIIKDILKSHLDKGHNITVSFKDIDGVTSSFVNTAFIELLNEYEFDFIKKSIRFVNSTKQINDMIKDRFLFEVNRRKNLIIA</sequence>
<comment type="caution">
    <text evidence="2">The sequence shown here is derived from an EMBL/GenBank/DDBJ whole genome shotgun (WGS) entry which is preliminary data.</text>
</comment>
<dbReference type="Pfam" id="PF14213">
    <property type="entry name" value="DUF4325"/>
    <property type="match status" value="1"/>
</dbReference>
<dbReference type="AlphaFoldDB" id="I3DXY0"/>
<feature type="domain" description="DUF4325" evidence="1">
    <location>
        <begin position="18"/>
        <end position="80"/>
    </location>
</feature>
<protein>
    <recommendedName>
        <fullName evidence="1">DUF4325 domain-containing protein</fullName>
    </recommendedName>
</protein>